<dbReference type="Proteomes" id="UP000017836">
    <property type="component" value="Unassembled WGS sequence"/>
</dbReference>
<reference evidence="3" key="1">
    <citation type="journal article" date="2013" name="Science">
        <title>The Amborella genome and the evolution of flowering plants.</title>
        <authorList>
            <consortium name="Amborella Genome Project"/>
        </authorList>
    </citation>
    <scope>NUCLEOTIDE SEQUENCE [LARGE SCALE GENOMIC DNA]</scope>
</reference>
<feature type="compositionally biased region" description="Basic and acidic residues" evidence="1">
    <location>
        <begin position="1"/>
        <end position="10"/>
    </location>
</feature>
<name>U5D7Z3_AMBTC</name>
<organism evidence="2 3">
    <name type="scientific">Amborella trichopoda</name>
    <dbReference type="NCBI Taxonomy" id="13333"/>
    <lineage>
        <taxon>Eukaryota</taxon>
        <taxon>Viridiplantae</taxon>
        <taxon>Streptophyta</taxon>
        <taxon>Embryophyta</taxon>
        <taxon>Tracheophyta</taxon>
        <taxon>Spermatophyta</taxon>
        <taxon>Magnoliopsida</taxon>
        <taxon>Amborellales</taxon>
        <taxon>Amborellaceae</taxon>
        <taxon>Amborella</taxon>
    </lineage>
</organism>
<sequence length="145" mass="15668">MEKPVPKELASDGSESNMCSKPRLESPLVFSAEGSFFFRLSFINFAVTGGGALFEVEVVIVTEGSCVIPLHDAIGSYDAQKSERPNAVEAIKSCGDHKGPSDTTSSVSFVRTVQFSLYGNIFSLIHQEGALRGYPANSKVLIMTW</sequence>
<proteinExistence type="predicted"/>
<keyword evidence="3" id="KW-1185">Reference proteome</keyword>
<accession>U5D7Z3</accession>
<evidence type="ECO:0000313" key="2">
    <source>
        <dbReference type="EMBL" id="ERN18574.1"/>
    </source>
</evidence>
<gene>
    <name evidence="2" type="ORF">AMTR_s00065p00126390</name>
</gene>
<evidence type="ECO:0000256" key="1">
    <source>
        <dbReference type="SAM" id="MobiDB-lite"/>
    </source>
</evidence>
<dbReference type="AlphaFoldDB" id="U5D7Z3"/>
<evidence type="ECO:0000313" key="3">
    <source>
        <dbReference type="Proteomes" id="UP000017836"/>
    </source>
</evidence>
<protein>
    <submittedName>
        <fullName evidence="2">Uncharacterized protein</fullName>
    </submittedName>
</protein>
<dbReference type="HOGENOM" id="CLU_1789449_0_0_1"/>
<feature type="region of interest" description="Disordered" evidence="1">
    <location>
        <begin position="1"/>
        <end position="21"/>
    </location>
</feature>
<dbReference type="Gramene" id="ERN18574">
    <property type="protein sequence ID" value="ERN18574"/>
    <property type="gene ID" value="AMTR_s00065p00126390"/>
</dbReference>
<dbReference type="EMBL" id="KI392088">
    <property type="protein sequence ID" value="ERN18574.1"/>
    <property type="molecule type" value="Genomic_DNA"/>
</dbReference>